<name>Q0UL20_PHANO</name>
<dbReference type="AlphaFoldDB" id="Q0UL20"/>
<proteinExistence type="predicted"/>
<gene>
    <name evidence="2" type="ORF">SNOG_07544</name>
</gene>
<sequence>MAYASSIWNIQPSMPNTPCYLWPIGSDPESNTVYFDDAYVPWTVPEAALAVPQCSSRRNNGWLDAGRQSQNTAKSLIQCSLQHLASLAHDLEAETPIFGRTSPEGLRSLQSPRRSSERPIKLSDPIS</sequence>
<evidence type="ECO:0000313" key="2">
    <source>
        <dbReference type="EMBL" id="EAT85010.1"/>
    </source>
</evidence>
<dbReference type="GeneID" id="5974772"/>
<accession>Q0UL20</accession>
<evidence type="ECO:0000313" key="3">
    <source>
        <dbReference type="Proteomes" id="UP000001055"/>
    </source>
</evidence>
<reference evidence="3" key="1">
    <citation type="journal article" date="2007" name="Plant Cell">
        <title>Dothideomycete-plant interactions illuminated by genome sequencing and EST analysis of the wheat pathogen Stagonospora nodorum.</title>
        <authorList>
            <person name="Hane J.K."/>
            <person name="Lowe R.G."/>
            <person name="Solomon P.S."/>
            <person name="Tan K.C."/>
            <person name="Schoch C.L."/>
            <person name="Spatafora J.W."/>
            <person name="Crous P.W."/>
            <person name="Kodira C."/>
            <person name="Birren B.W."/>
            <person name="Galagan J.E."/>
            <person name="Torriani S.F."/>
            <person name="McDonald B.A."/>
            <person name="Oliver R.P."/>
        </authorList>
    </citation>
    <scope>NUCLEOTIDE SEQUENCE [LARGE SCALE GENOMIC DNA]</scope>
    <source>
        <strain evidence="3">SN15 / ATCC MYA-4574 / FGSC 10173</strain>
    </source>
</reference>
<organism evidence="2 3">
    <name type="scientific">Phaeosphaeria nodorum (strain SN15 / ATCC MYA-4574 / FGSC 10173)</name>
    <name type="common">Glume blotch fungus</name>
    <name type="synonym">Parastagonospora nodorum</name>
    <dbReference type="NCBI Taxonomy" id="321614"/>
    <lineage>
        <taxon>Eukaryota</taxon>
        <taxon>Fungi</taxon>
        <taxon>Dikarya</taxon>
        <taxon>Ascomycota</taxon>
        <taxon>Pezizomycotina</taxon>
        <taxon>Dothideomycetes</taxon>
        <taxon>Pleosporomycetidae</taxon>
        <taxon>Pleosporales</taxon>
        <taxon>Pleosporineae</taxon>
        <taxon>Phaeosphaeriaceae</taxon>
        <taxon>Parastagonospora</taxon>
    </lineage>
</organism>
<dbReference type="RefSeq" id="XP_001797879.1">
    <property type="nucleotide sequence ID" value="XM_001797827.1"/>
</dbReference>
<dbReference type="EMBL" id="CH445335">
    <property type="protein sequence ID" value="EAT85010.1"/>
    <property type="molecule type" value="Genomic_DNA"/>
</dbReference>
<feature type="region of interest" description="Disordered" evidence="1">
    <location>
        <begin position="96"/>
        <end position="127"/>
    </location>
</feature>
<protein>
    <submittedName>
        <fullName evidence="2">Uncharacterized protein</fullName>
    </submittedName>
</protein>
<dbReference type="Proteomes" id="UP000001055">
    <property type="component" value="Unassembled WGS sequence"/>
</dbReference>
<dbReference type="KEGG" id="pno:SNOG_07544"/>
<dbReference type="InParanoid" id="Q0UL20"/>
<evidence type="ECO:0000256" key="1">
    <source>
        <dbReference type="SAM" id="MobiDB-lite"/>
    </source>
</evidence>